<dbReference type="SUPFAM" id="SSF51658">
    <property type="entry name" value="Xylose isomerase-like"/>
    <property type="match status" value="1"/>
</dbReference>
<protein>
    <recommendedName>
        <fullName evidence="3">Xylose isomerase-like TIM barrel domain-containing protein</fullName>
    </recommendedName>
</protein>
<evidence type="ECO:0008006" key="3">
    <source>
        <dbReference type="Google" id="ProtNLM"/>
    </source>
</evidence>
<organism evidence="1 2">
    <name type="scientific">Candidatus Moanibacter tarae</name>
    <dbReference type="NCBI Taxonomy" id="2200854"/>
    <lineage>
        <taxon>Bacteria</taxon>
        <taxon>Pseudomonadati</taxon>
        <taxon>Verrucomicrobiota</taxon>
        <taxon>Opitutia</taxon>
        <taxon>Puniceicoccales</taxon>
        <taxon>Puniceicoccales incertae sedis</taxon>
        <taxon>Candidatus Moanibacter</taxon>
    </lineage>
</organism>
<dbReference type="Gene3D" id="3.20.20.150">
    <property type="entry name" value="Divalent-metal-dependent TIM barrel enzymes"/>
    <property type="match status" value="1"/>
</dbReference>
<gene>
    <name evidence="1" type="ORF">DF168_01242</name>
</gene>
<dbReference type="KEGG" id="mtar:DF168_01242"/>
<proteinExistence type="predicted"/>
<accession>A0A2Z4ACY4</accession>
<name>A0A2Z4ACY4_9BACT</name>
<sequence>MKIKPKIILAGPTWPLTGYPSVKREWSIDRKVSELKVAGFNAFGGRLSTPGVLAASMRHKMPILAYEDIGGIKEIRPKLTSIAEAGSPMINIQPGDHDTRTERAVRIVVAVMRESEKLGINSHIEIHRDTATETPEKSFAIIDGYKRETGKDLPVCWDHSHFAVVKHLNPDNYVERLVVRRKLIQLSRQFHMRPFNGHHCQVPVTNGKGRLSPEFKDWISYVDAMFDCWLAGPRPGNSLWVVPELGPPNGYGLSCFPDVFNDLKVCRREVLKSWNRALRRTT</sequence>
<dbReference type="Proteomes" id="UP000247465">
    <property type="component" value="Chromosome"/>
</dbReference>
<dbReference type="AlphaFoldDB" id="A0A2Z4ACY4"/>
<dbReference type="EMBL" id="CP029803">
    <property type="protein sequence ID" value="AWT60043.1"/>
    <property type="molecule type" value="Genomic_DNA"/>
</dbReference>
<dbReference type="InterPro" id="IPR036237">
    <property type="entry name" value="Xyl_isomerase-like_sf"/>
</dbReference>
<reference evidence="1 2" key="1">
    <citation type="submission" date="2018-06" db="EMBL/GenBank/DDBJ databases">
        <title>Draft Genome Sequence of a Novel Marine Bacterium Related to the Verrucomicrobia.</title>
        <authorList>
            <person name="Vosseberg J."/>
            <person name="Martijn J."/>
            <person name="Ettema T.J.G."/>
        </authorList>
    </citation>
    <scope>NUCLEOTIDE SEQUENCE [LARGE SCALE GENOMIC DNA]</scope>
    <source>
        <strain evidence="1">TARA_B100001123</strain>
    </source>
</reference>
<evidence type="ECO:0000313" key="1">
    <source>
        <dbReference type="EMBL" id="AWT60043.1"/>
    </source>
</evidence>
<evidence type="ECO:0000313" key="2">
    <source>
        <dbReference type="Proteomes" id="UP000247465"/>
    </source>
</evidence>